<feature type="signal peptide" evidence="1">
    <location>
        <begin position="1"/>
        <end position="21"/>
    </location>
</feature>
<dbReference type="KEGG" id="lrs:PX52LOC_00271"/>
<name>A0A5C1A607_9BACT</name>
<dbReference type="OrthoDB" id="237792at2"/>
<feature type="chain" id="PRO_5023028801" evidence="1">
    <location>
        <begin position="22"/>
        <end position="821"/>
    </location>
</feature>
<protein>
    <submittedName>
        <fullName evidence="3">Peptidase</fullName>
    </submittedName>
</protein>
<dbReference type="RefSeq" id="WP_149108391.1">
    <property type="nucleotide sequence ID" value="NZ_CP042425.1"/>
</dbReference>
<dbReference type="InterPro" id="IPR007280">
    <property type="entry name" value="Peptidase_C_arc/bac"/>
</dbReference>
<accession>A0A5C1A607</accession>
<gene>
    <name evidence="3" type="ORF">PX52LOC_00271</name>
</gene>
<dbReference type="Proteomes" id="UP000324974">
    <property type="component" value="Chromosome"/>
</dbReference>
<evidence type="ECO:0000256" key="1">
    <source>
        <dbReference type="SAM" id="SignalP"/>
    </source>
</evidence>
<dbReference type="Pfam" id="PF04151">
    <property type="entry name" value="PPC"/>
    <property type="match status" value="1"/>
</dbReference>
<reference evidence="4" key="1">
    <citation type="submission" date="2019-08" db="EMBL/GenBank/DDBJ databases">
        <title>Limnoglobus roseus gen. nov., sp. nov., a novel freshwater planctomycete with a giant genome from the family Gemmataceae.</title>
        <authorList>
            <person name="Kulichevskaya I.S."/>
            <person name="Naumoff D.G."/>
            <person name="Miroshnikov K."/>
            <person name="Ivanova A."/>
            <person name="Philippov D.A."/>
            <person name="Hakobyan A."/>
            <person name="Rijpstra I.C."/>
            <person name="Sinninghe Damste J.S."/>
            <person name="Liesack W."/>
            <person name="Dedysh S.N."/>
        </authorList>
    </citation>
    <scope>NUCLEOTIDE SEQUENCE [LARGE SCALE GENOMIC DNA]</scope>
    <source>
        <strain evidence="4">PX52</strain>
    </source>
</reference>
<evidence type="ECO:0000259" key="2">
    <source>
        <dbReference type="Pfam" id="PF04151"/>
    </source>
</evidence>
<dbReference type="AlphaFoldDB" id="A0A5C1A607"/>
<dbReference type="EMBL" id="CP042425">
    <property type="protein sequence ID" value="QEL13416.1"/>
    <property type="molecule type" value="Genomic_DNA"/>
</dbReference>
<dbReference type="Gene3D" id="2.60.120.380">
    <property type="match status" value="2"/>
</dbReference>
<organism evidence="3 4">
    <name type="scientific">Limnoglobus roseus</name>
    <dbReference type="NCBI Taxonomy" id="2598579"/>
    <lineage>
        <taxon>Bacteria</taxon>
        <taxon>Pseudomonadati</taxon>
        <taxon>Planctomycetota</taxon>
        <taxon>Planctomycetia</taxon>
        <taxon>Gemmatales</taxon>
        <taxon>Gemmataceae</taxon>
        <taxon>Limnoglobus</taxon>
    </lineage>
</organism>
<evidence type="ECO:0000313" key="3">
    <source>
        <dbReference type="EMBL" id="QEL13416.1"/>
    </source>
</evidence>
<keyword evidence="4" id="KW-1185">Reference proteome</keyword>
<proteinExistence type="predicted"/>
<keyword evidence="1" id="KW-0732">Signal</keyword>
<feature type="domain" description="Peptidase C-terminal archaeal/bacterial" evidence="2">
    <location>
        <begin position="163"/>
        <end position="237"/>
    </location>
</feature>
<sequence>MRSRCFLLLLTFAGSTSFAIAGTPRVARVTPPGGQRGAVVTVELIGRNLDEPREVIFYESGITAEAVEKVETILAPNGKPAPVDPGTRVRVRMKVADDCPLGAHGLRLRTADGLSEYHRFFVGPFPTVEEDEQTNKARNDTRETAKAVPVNCTVFGRLNDPTDVDVYRLEFKKGHRISAEIESARLGTDRGIPDLHLAFYDAAGKKLAAADDSALFVQDPILSILAPTDGVYFVEVRHSVYNGTGEQYRLHVGTFVRPTGLYPAGGPAGSDLKVEVLGDPKGKSSRTVKLPKALGNFDFAPDDAPSPNRLRVSPFPNVLEAEPNDNPASLTSASIASLPVAFNGIIDKPGDVDCFVFRAKKGEQFRFHAMANCLGSPMDPAIWVKPLSAKNNGGMQRASDSRPNQLGVAPANGLNRDSHDPILEYTAPADGEYVLGVEDERGEGGSDYVYRVEVSPEANGIYTYIAPEPENQNAPQLRQAIVLAPGNRWTSQVAIFSTNRPFNGELEIVGVNLPKGVTVTAPKLTPGVTKVPVVFEAAADVKPQAALIDLVVRPAKGEATFVSGYRQTILMNGYGNNDYYMHVLIEKLALAVTEEAPFAVEVEEPKTSLVQNGEMLVNFKVKRQPGYTGPVTVLMDWKPTGINTATPVTVAGDKTEGTYLLGASRNATAGKQAVTLTAVSGGSGRRKRNDDTDRTYVASKLFSVTVAEPHVEARIPRTSIERGKTATITLKLNHLQKFDGKAKATLARLPRGVELVEPTKEITSADKEVSFTLKATTEALVGNYQGVTMDLTVIENGQPVRQLSGYGQLRIDAERGAKPGK</sequence>
<evidence type="ECO:0000313" key="4">
    <source>
        <dbReference type="Proteomes" id="UP000324974"/>
    </source>
</evidence>